<sequence>MTAARAAQRSAVGELIARFCAERDLPLERTGEHAYAVTLPGTHKLRTVCHLIVGEHALRIEAFVMRQPDERREDVWAWLLRRNSRMYGLAFSIDAAGDIYLTGRVGLGALAEDELDRLLGSALSYADGSFDTLLEIGFGSAIRREWQWRVSRGESVANLRAFAHLFPQESPADERHDEGSPRESDASGKPSV</sequence>
<feature type="region of interest" description="Disordered" evidence="1">
    <location>
        <begin position="168"/>
        <end position="192"/>
    </location>
</feature>
<dbReference type="Proteomes" id="UP001499978">
    <property type="component" value="Unassembled WGS sequence"/>
</dbReference>
<dbReference type="SUPFAM" id="SSF69635">
    <property type="entry name" value="Type III secretory system chaperone-like"/>
    <property type="match status" value="1"/>
</dbReference>
<name>A0ABN3NGE8_9ACTN</name>
<gene>
    <name evidence="2" type="ORF">GCM10010201_17960</name>
</gene>
<reference evidence="2 3" key="1">
    <citation type="journal article" date="2019" name="Int. J. Syst. Evol. Microbiol.">
        <title>The Global Catalogue of Microorganisms (GCM) 10K type strain sequencing project: providing services to taxonomists for standard genome sequencing and annotation.</title>
        <authorList>
            <consortium name="The Broad Institute Genomics Platform"/>
            <consortium name="The Broad Institute Genome Sequencing Center for Infectious Disease"/>
            <person name="Wu L."/>
            <person name="Ma J."/>
        </authorList>
    </citation>
    <scope>NUCLEOTIDE SEQUENCE [LARGE SCALE GENOMIC DNA]</scope>
    <source>
        <strain evidence="2 3">JCM 3367</strain>
    </source>
</reference>
<comment type="caution">
    <text evidence="2">The sequence shown here is derived from an EMBL/GenBank/DDBJ whole genome shotgun (WGS) entry which is preliminary data.</text>
</comment>
<organism evidence="2 3">
    <name type="scientific">Pilimelia columellifera subsp. columellifera</name>
    <dbReference type="NCBI Taxonomy" id="706583"/>
    <lineage>
        <taxon>Bacteria</taxon>
        <taxon>Bacillati</taxon>
        <taxon>Actinomycetota</taxon>
        <taxon>Actinomycetes</taxon>
        <taxon>Micromonosporales</taxon>
        <taxon>Micromonosporaceae</taxon>
        <taxon>Pilimelia</taxon>
    </lineage>
</organism>
<dbReference type="InterPro" id="IPR019660">
    <property type="entry name" value="Put_sensory_transdc_reg_YbjN"/>
</dbReference>
<proteinExistence type="predicted"/>
<keyword evidence="3" id="KW-1185">Reference proteome</keyword>
<dbReference type="Pfam" id="PF10722">
    <property type="entry name" value="YbjN"/>
    <property type="match status" value="1"/>
</dbReference>
<feature type="compositionally biased region" description="Basic and acidic residues" evidence="1">
    <location>
        <begin position="172"/>
        <end position="186"/>
    </location>
</feature>
<protein>
    <submittedName>
        <fullName evidence="2">YbjN domain-containing protein</fullName>
    </submittedName>
</protein>
<dbReference type="Gene3D" id="3.30.1460.10">
    <property type="match status" value="1"/>
</dbReference>
<evidence type="ECO:0000256" key="1">
    <source>
        <dbReference type="SAM" id="MobiDB-lite"/>
    </source>
</evidence>
<evidence type="ECO:0000313" key="2">
    <source>
        <dbReference type="EMBL" id="GAA2520768.1"/>
    </source>
</evidence>
<evidence type="ECO:0000313" key="3">
    <source>
        <dbReference type="Proteomes" id="UP001499978"/>
    </source>
</evidence>
<dbReference type="EMBL" id="BAAARY010000006">
    <property type="protein sequence ID" value="GAA2520768.1"/>
    <property type="molecule type" value="Genomic_DNA"/>
</dbReference>
<accession>A0ABN3NGE8</accession>